<dbReference type="InterPro" id="IPR032466">
    <property type="entry name" value="Metal_Hydrolase"/>
</dbReference>
<dbReference type="Pfam" id="PF07969">
    <property type="entry name" value="Amidohydro_3"/>
    <property type="match status" value="1"/>
</dbReference>
<dbReference type="Gene3D" id="2.30.40.10">
    <property type="entry name" value="Urease, subunit C, domain 1"/>
    <property type="match status" value="1"/>
</dbReference>
<dbReference type="SUPFAM" id="SSF51556">
    <property type="entry name" value="Metallo-dependent hydrolases"/>
    <property type="match status" value="1"/>
</dbReference>
<dbReference type="PANTHER" id="PTHR32027">
    <property type="entry name" value="CYTOSINE DEAMINASE"/>
    <property type="match status" value="1"/>
</dbReference>
<dbReference type="Proteomes" id="UP000078335">
    <property type="component" value="Unassembled WGS sequence"/>
</dbReference>
<accession>A0ABR5S477</accession>
<comment type="caution">
    <text evidence="2">The sequence shown here is derived from an EMBL/GenBank/DDBJ whole genome shotgun (WGS) entry which is preliminary data.</text>
</comment>
<organism evidence="2 3">
    <name type="scientific">Curtobacterium oceanosedimentum</name>
    <dbReference type="NCBI Taxonomy" id="465820"/>
    <lineage>
        <taxon>Bacteria</taxon>
        <taxon>Bacillati</taxon>
        <taxon>Actinomycetota</taxon>
        <taxon>Actinomycetes</taxon>
        <taxon>Micrococcales</taxon>
        <taxon>Microbacteriaceae</taxon>
        <taxon>Curtobacterium</taxon>
    </lineage>
</organism>
<dbReference type="InterPro" id="IPR013108">
    <property type="entry name" value="Amidohydro_3"/>
</dbReference>
<keyword evidence="3" id="KW-1185">Reference proteome</keyword>
<dbReference type="PANTHER" id="PTHR32027:SF9">
    <property type="entry name" value="BLL3847 PROTEIN"/>
    <property type="match status" value="1"/>
</dbReference>
<dbReference type="Gene3D" id="3.20.20.140">
    <property type="entry name" value="Metal-dependent hydrolases"/>
    <property type="match status" value="1"/>
</dbReference>
<protein>
    <submittedName>
        <fullName evidence="2">Cytosine deaminase</fullName>
    </submittedName>
</protein>
<evidence type="ECO:0000259" key="1">
    <source>
        <dbReference type="Pfam" id="PF07969"/>
    </source>
</evidence>
<dbReference type="InterPro" id="IPR011059">
    <property type="entry name" value="Metal-dep_hydrolase_composite"/>
</dbReference>
<evidence type="ECO:0000313" key="3">
    <source>
        <dbReference type="Proteomes" id="UP000078335"/>
    </source>
</evidence>
<feature type="domain" description="Amidohydrolase 3" evidence="1">
    <location>
        <begin position="98"/>
        <end position="392"/>
    </location>
</feature>
<dbReference type="InterPro" id="IPR052349">
    <property type="entry name" value="Metallo-hydrolase_Enzymes"/>
</dbReference>
<proteinExistence type="predicted"/>
<reference evidence="2 3" key="1">
    <citation type="journal article" date="2016" name="Front. Microbiol.">
        <title>Genomic Resource of Rice Seed Associated Bacteria.</title>
        <authorList>
            <person name="Midha S."/>
            <person name="Bansal K."/>
            <person name="Sharma S."/>
            <person name="Kumar N."/>
            <person name="Patil P.P."/>
            <person name="Chaudhry V."/>
            <person name="Patil P.B."/>
        </authorList>
    </citation>
    <scope>NUCLEOTIDE SEQUENCE [LARGE SCALE GENOMIC DNA]</scope>
    <source>
        <strain evidence="2 3">NS263</strain>
    </source>
</reference>
<sequence length="433" mass="44364">MDATAPRQVGLLRSALLPDGRLVDVAIDGDTVSAVAPTGTLSAPDAVTLDLGGRLLLTAPAEPHAHLDKALSADAIRPPLGDLGAAIASWSAHATTMTVEDVADRARTAALALLAAGTTAVRTHVDVLSGRRTVADAPASVESATRGARALVQVRDELAGLMDIELVALAGPLAPDHHVEAVLDCGVDLVGGAPHLAEDPLADVDRLLAIAERRGVGVDLHTDESLDGPVTLDHYARAVTRIPRDERSGLQYSAGHCVRLGTLGPERLAEVVADVAAADLGIITLPITNLYLQGWQHPVSTPRGLTAIRALTGAGVRVAAGADNVRDPFNPVGRSDALETASLLVSAGHVTPDQAYAMVSDTARSVMGLPAAGPVTGRRADLLAIAATSVTDAVANASADRIVLSRGRLVARTEVRTTVALPAPVRAIAPVPA</sequence>
<name>A0ABR5S477_9MICO</name>
<dbReference type="RefSeq" id="WP_058729590.1">
    <property type="nucleotide sequence ID" value="NZ_LDRB01000067.1"/>
</dbReference>
<gene>
    <name evidence="2" type="ORF">NS263_12475</name>
</gene>
<evidence type="ECO:0000313" key="2">
    <source>
        <dbReference type="EMBL" id="KTR38812.1"/>
    </source>
</evidence>
<dbReference type="EMBL" id="LDRB01000067">
    <property type="protein sequence ID" value="KTR38812.1"/>
    <property type="molecule type" value="Genomic_DNA"/>
</dbReference>